<dbReference type="Proteomes" id="UP000235786">
    <property type="component" value="Unassembled WGS sequence"/>
</dbReference>
<name>A0A2J6S599_HYAVF</name>
<reference evidence="2 3" key="1">
    <citation type="submission" date="2016-04" db="EMBL/GenBank/DDBJ databases">
        <title>A degradative enzymes factory behind the ericoid mycorrhizal symbiosis.</title>
        <authorList>
            <consortium name="DOE Joint Genome Institute"/>
            <person name="Martino E."/>
            <person name="Morin E."/>
            <person name="Grelet G."/>
            <person name="Kuo A."/>
            <person name="Kohler A."/>
            <person name="Daghino S."/>
            <person name="Barry K."/>
            <person name="Choi C."/>
            <person name="Cichocki N."/>
            <person name="Clum A."/>
            <person name="Copeland A."/>
            <person name="Hainaut M."/>
            <person name="Haridas S."/>
            <person name="Labutti K."/>
            <person name="Lindquist E."/>
            <person name="Lipzen A."/>
            <person name="Khouja H.-R."/>
            <person name="Murat C."/>
            <person name="Ohm R."/>
            <person name="Olson A."/>
            <person name="Spatafora J."/>
            <person name="Veneault-Fourrey C."/>
            <person name="Henrissat B."/>
            <person name="Grigoriev I."/>
            <person name="Martin F."/>
            <person name="Perotto S."/>
        </authorList>
    </citation>
    <scope>NUCLEOTIDE SEQUENCE [LARGE SCALE GENOMIC DNA]</scope>
    <source>
        <strain evidence="2 3">F</strain>
    </source>
</reference>
<dbReference type="AlphaFoldDB" id="A0A2J6S599"/>
<keyword evidence="1" id="KW-0040">ANK repeat</keyword>
<evidence type="ECO:0000313" key="2">
    <source>
        <dbReference type="EMBL" id="PMD45945.1"/>
    </source>
</evidence>
<keyword evidence="3" id="KW-1185">Reference proteome</keyword>
<evidence type="ECO:0000256" key="1">
    <source>
        <dbReference type="PROSITE-ProRule" id="PRU00023"/>
    </source>
</evidence>
<proteinExistence type="predicted"/>
<dbReference type="EMBL" id="KZ613939">
    <property type="protein sequence ID" value="PMD45945.1"/>
    <property type="molecule type" value="Genomic_DNA"/>
</dbReference>
<dbReference type="InterPro" id="IPR036770">
    <property type="entry name" value="Ankyrin_rpt-contain_sf"/>
</dbReference>
<dbReference type="Pfam" id="PF00023">
    <property type="entry name" value="Ank"/>
    <property type="match status" value="1"/>
</dbReference>
<dbReference type="PROSITE" id="PS50088">
    <property type="entry name" value="ANK_REPEAT"/>
    <property type="match status" value="1"/>
</dbReference>
<dbReference type="OrthoDB" id="194358at2759"/>
<dbReference type="InterPro" id="IPR002110">
    <property type="entry name" value="Ankyrin_rpt"/>
</dbReference>
<organism evidence="2 3">
    <name type="scientific">Hyaloscypha variabilis (strain UAMH 11265 / GT02V1 / F)</name>
    <name type="common">Meliniomyces variabilis</name>
    <dbReference type="NCBI Taxonomy" id="1149755"/>
    <lineage>
        <taxon>Eukaryota</taxon>
        <taxon>Fungi</taxon>
        <taxon>Dikarya</taxon>
        <taxon>Ascomycota</taxon>
        <taxon>Pezizomycotina</taxon>
        <taxon>Leotiomycetes</taxon>
        <taxon>Helotiales</taxon>
        <taxon>Hyaloscyphaceae</taxon>
        <taxon>Hyaloscypha</taxon>
        <taxon>Hyaloscypha variabilis</taxon>
    </lineage>
</organism>
<dbReference type="Gene3D" id="1.25.40.20">
    <property type="entry name" value="Ankyrin repeat-containing domain"/>
    <property type="match status" value="1"/>
</dbReference>
<gene>
    <name evidence="2" type="ORF">L207DRAFT_418329</name>
</gene>
<dbReference type="STRING" id="1149755.A0A2J6S599"/>
<sequence length="138" mass="15039">MPSHEFEEPACEDTCILPRLLQNGANPDPSGFQVTPLQIAVHARDLAGVNALLEAGADPNNTGDAQGVYWDPKTSVLGPYTKLRGLAPLYILRHLKAYPWCESGMLGEDIDLMNGETTTAIERLLLNYGAFNISVENK</sequence>
<evidence type="ECO:0000313" key="3">
    <source>
        <dbReference type="Proteomes" id="UP000235786"/>
    </source>
</evidence>
<dbReference type="SUPFAM" id="SSF48403">
    <property type="entry name" value="Ankyrin repeat"/>
    <property type="match status" value="1"/>
</dbReference>
<protein>
    <submittedName>
        <fullName evidence="2">Uncharacterized protein</fullName>
    </submittedName>
</protein>
<feature type="repeat" description="ANK" evidence="1">
    <location>
        <begin position="32"/>
        <end position="64"/>
    </location>
</feature>
<accession>A0A2J6S599</accession>